<protein>
    <submittedName>
        <fullName evidence="1">Uncharacterized protein</fullName>
    </submittedName>
</protein>
<evidence type="ECO:0000313" key="1">
    <source>
        <dbReference type="EMBL" id="EFV01006.1"/>
    </source>
</evidence>
<keyword evidence="2" id="KW-1185">Reference proteome</keyword>
<comment type="caution">
    <text evidence="1">The sequence shown here is derived from an EMBL/GenBank/DDBJ whole genome shotgun (WGS) entry which is preliminary data.</text>
</comment>
<proteinExistence type="predicted"/>
<sequence length="56" mass="6339">MRGNGCFQKFPGKWSWKILSGTVKIHQKLFFDIVADNGGRAKAKRRAALHRARAVL</sequence>
<accession>E6MIB0</accession>
<reference evidence="1 2" key="1">
    <citation type="submission" date="2010-12" db="EMBL/GenBank/DDBJ databases">
        <authorList>
            <person name="Muzny D."/>
            <person name="Qin X."/>
            <person name="Deng J."/>
            <person name="Jiang H."/>
            <person name="Liu Y."/>
            <person name="Qu J."/>
            <person name="Song X.-Z."/>
            <person name="Zhang L."/>
            <person name="Thornton R."/>
            <person name="Coyle M."/>
            <person name="Francisco L."/>
            <person name="Jackson L."/>
            <person name="Javaid M."/>
            <person name="Korchina V."/>
            <person name="Kovar C."/>
            <person name="Mata R."/>
            <person name="Mathew T."/>
            <person name="Ngo R."/>
            <person name="Nguyen L."/>
            <person name="Nguyen N."/>
            <person name="Okwuonu G."/>
            <person name="Ongeri F."/>
            <person name="Pham C."/>
            <person name="Simmons D."/>
            <person name="Wilczek-Boney K."/>
            <person name="Hale W."/>
            <person name="Jakkamsetti A."/>
            <person name="Pham P."/>
            <person name="Ruth R."/>
            <person name="San Lucas F."/>
            <person name="Warren J."/>
            <person name="Zhang J."/>
            <person name="Zhao Z."/>
            <person name="Zhou C."/>
            <person name="Zhu D."/>
            <person name="Lee S."/>
            <person name="Bess C."/>
            <person name="Blankenburg K."/>
            <person name="Forbes L."/>
            <person name="Fu Q."/>
            <person name="Gubbala S."/>
            <person name="Hirani K."/>
            <person name="Jayaseelan J.C."/>
            <person name="Lara F."/>
            <person name="Munidasa M."/>
            <person name="Palculict T."/>
            <person name="Patil S."/>
            <person name="Pu L.-L."/>
            <person name="Saada N."/>
            <person name="Tang L."/>
            <person name="Weissenberger G."/>
            <person name="Zhu Y."/>
            <person name="Hemphill L."/>
            <person name="Shang Y."/>
            <person name="Youmans B."/>
            <person name="Ayvaz T."/>
            <person name="Ross M."/>
            <person name="Santibanez J."/>
            <person name="Aqrawi P."/>
            <person name="Gross S."/>
            <person name="Joshi V."/>
            <person name="Fowler G."/>
            <person name="Nazareth L."/>
            <person name="Reid J."/>
            <person name="Worley K."/>
            <person name="Petrosino J."/>
            <person name="Highlander S."/>
            <person name="Gibbs R."/>
        </authorList>
    </citation>
    <scope>NUCLEOTIDE SEQUENCE [LARGE SCALE GENOMIC DNA]</scope>
    <source>
        <strain evidence="1 2">ATCC 23263</strain>
    </source>
</reference>
<dbReference type="EMBL" id="AEQN01000023">
    <property type="protein sequence ID" value="EFV01006.1"/>
    <property type="molecule type" value="Genomic_DNA"/>
</dbReference>
<dbReference type="HOGENOM" id="CLU_3010824_0_0_9"/>
<dbReference type="AlphaFoldDB" id="E6MIB0"/>
<evidence type="ECO:0000313" key="2">
    <source>
        <dbReference type="Proteomes" id="UP000004754"/>
    </source>
</evidence>
<organism evidence="1 2">
    <name type="scientific">Pseudoramibacter alactolyticus ATCC 23263</name>
    <dbReference type="NCBI Taxonomy" id="887929"/>
    <lineage>
        <taxon>Bacteria</taxon>
        <taxon>Bacillati</taxon>
        <taxon>Bacillota</taxon>
        <taxon>Clostridia</taxon>
        <taxon>Eubacteriales</taxon>
        <taxon>Eubacteriaceae</taxon>
        <taxon>Pseudoramibacter</taxon>
    </lineage>
</organism>
<gene>
    <name evidence="1" type="ORF">HMP0721_1745</name>
</gene>
<dbReference type="Proteomes" id="UP000004754">
    <property type="component" value="Unassembled WGS sequence"/>
</dbReference>
<name>E6MIB0_9FIRM</name>